<proteinExistence type="predicted"/>
<accession>A0A438E267</accession>
<evidence type="ECO:0000313" key="3">
    <source>
        <dbReference type="Proteomes" id="UP000288805"/>
    </source>
</evidence>
<evidence type="ECO:0000256" key="1">
    <source>
        <dbReference type="SAM" id="MobiDB-lite"/>
    </source>
</evidence>
<feature type="region of interest" description="Disordered" evidence="1">
    <location>
        <begin position="1"/>
        <end position="37"/>
    </location>
</feature>
<protein>
    <submittedName>
        <fullName evidence="2">Uncharacterized protein</fullName>
    </submittedName>
</protein>
<gene>
    <name evidence="2" type="ORF">CK203_112758</name>
</gene>
<dbReference type="AlphaFoldDB" id="A0A438E267"/>
<dbReference type="Proteomes" id="UP000288805">
    <property type="component" value="Unassembled WGS sequence"/>
</dbReference>
<dbReference type="EMBL" id="QGNW01001427">
    <property type="protein sequence ID" value="RVW41815.1"/>
    <property type="molecule type" value="Genomic_DNA"/>
</dbReference>
<comment type="caution">
    <text evidence="2">The sequence shown here is derived from an EMBL/GenBank/DDBJ whole genome shotgun (WGS) entry which is preliminary data.</text>
</comment>
<evidence type="ECO:0000313" key="2">
    <source>
        <dbReference type="EMBL" id="RVW41815.1"/>
    </source>
</evidence>
<sequence length="66" mass="7478">MDRSEVASTSSRTQRDGAKSSWSSHSLQRGGAKLSWSSRSLTECPISKLFEQEFYARYYIPESISI</sequence>
<organism evidence="2 3">
    <name type="scientific">Vitis vinifera</name>
    <name type="common">Grape</name>
    <dbReference type="NCBI Taxonomy" id="29760"/>
    <lineage>
        <taxon>Eukaryota</taxon>
        <taxon>Viridiplantae</taxon>
        <taxon>Streptophyta</taxon>
        <taxon>Embryophyta</taxon>
        <taxon>Tracheophyta</taxon>
        <taxon>Spermatophyta</taxon>
        <taxon>Magnoliopsida</taxon>
        <taxon>eudicotyledons</taxon>
        <taxon>Gunneridae</taxon>
        <taxon>Pentapetalae</taxon>
        <taxon>rosids</taxon>
        <taxon>Vitales</taxon>
        <taxon>Vitaceae</taxon>
        <taxon>Viteae</taxon>
        <taxon>Vitis</taxon>
    </lineage>
</organism>
<reference evidence="2 3" key="1">
    <citation type="journal article" date="2018" name="PLoS Genet.">
        <title>Population sequencing reveals clonal diversity and ancestral inbreeding in the grapevine cultivar Chardonnay.</title>
        <authorList>
            <person name="Roach M.J."/>
            <person name="Johnson D.L."/>
            <person name="Bohlmann J."/>
            <person name="van Vuuren H.J."/>
            <person name="Jones S.J."/>
            <person name="Pretorius I.S."/>
            <person name="Schmidt S.A."/>
            <person name="Borneman A.R."/>
        </authorList>
    </citation>
    <scope>NUCLEOTIDE SEQUENCE [LARGE SCALE GENOMIC DNA]</scope>
    <source>
        <strain evidence="3">cv. Chardonnay</strain>
        <tissue evidence="2">Leaf</tissue>
    </source>
</reference>
<name>A0A438E267_VITVI</name>
<feature type="compositionally biased region" description="Polar residues" evidence="1">
    <location>
        <begin position="1"/>
        <end position="12"/>
    </location>
</feature>